<feature type="domain" description="GCVT N-terminal" evidence="2">
    <location>
        <begin position="463"/>
        <end position="547"/>
    </location>
</feature>
<name>A0A921ZV24_MANSE</name>
<reference evidence="4" key="1">
    <citation type="journal article" date="2016" name="Insect Biochem. Mol. Biol.">
        <title>Multifaceted biological insights from a draft genome sequence of the tobacco hornworm moth, Manduca sexta.</title>
        <authorList>
            <person name="Kanost M.R."/>
            <person name="Arrese E.L."/>
            <person name="Cao X."/>
            <person name="Chen Y.R."/>
            <person name="Chellapilla S."/>
            <person name="Goldsmith M.R."/>
            <person name="Grosse-Wilde E."/>
            <person name="Heckel D.G."/>
            <person name="Herndon N."/>
            <person name="Jiang H."/>
            <person name="Papanicolaou A."/>
            <person name="Qu J."/>
            <person name="Soulages J.L."/>
            <person name="Vogel H."/>
            <person name="Walters J."/>
            <person name="Waterhouse R.M."/>
            <person name="Ahn S.J."/>
            <person name="Almeida F.C."/>
            <person name="An C."/>
            <person name="Aqrawi P."/>
            <person name="Bretschneider A."/>
            <person name="Bryant W.B."/>
            <person name="Bucks S."/>
            <person name="Chao H."/>
            <person name="Chevignon G."/>
            <person name="Christen J.M."/>
            <person name="Clarke D.F."/>
            <person name="Dittmer N.T."/>
            <person name="Ferguson L.C.F."/>
            <person name="Garavelou S."/>
            <person name="Gordon K.H.J."/>
            <person name="Gunaratna R.T."/>
            <person name="Han Y."/>
            <person name="Hauser F."/>
            <person name="He Y."/>
            <person name="Heidel-Fischer H."/>
            <person name="Hirsh A."/>
            <person name="Hu Y."/>
            <person name="Jiang H."/>
            <person name="Kalra D."/>
            <person name="Klinner C."/>
            <person name="Konig C."/>
            <person name="Kovar C."/>
            <person name="Kroll A.R."/>
            <person name="Kuwar S.S."/>
            <person name="Lee S.L."/>
            <person name="Lehman R."/>
            <person name="Li K."/>
            <person name="Li Z."/>
            <person name="Liang H."/>
            <person name="Lovelace S."/>
            <person name="Lu Z."/>
            <person name="Mansfield J.H."/>
            <person name="McCulloch K.J."/>
            <person name="Mathew T."/>
            <person name="Morton B."/>
            <person name="Muzny D.M."/>
            <person name="Neunemann D."/>
            <person name="Ongeri F."/>
            <person name="Pauchet Y."/>
            <person name="Pu L.L."/>
            <person name="Pyrousis I."/>
            <person name="Rao X.J."/>
            <person name="Redding A."/>
            <person name="Roesel C."/>
            <person name="Sanchez-Gracia A."/>
            <person name="Schaack S."/>
            <person name="Shukla A."/>
            <person name="Tetreau G."/>
            <person name="Wang Y."/>
            <person name="Xiong G.H."/>
            <person name="Traut W."/>
            <person name="Walsh T.K."/>
            <person name="Worley K.C."/>
            <person name="Wu D."/>
            <person name="Wu W."/>
            <person name="Wu Y.Q."/>
            <person name="Zhang X."/>
            <person name="Zou Z."/>
            <person name="Zucker H."/>
            <person name="Briscoe A.D."/>
            <person name="Burmester T."/>
            <person name="Clem R.J."/>
            <person name="Feyereisen R."/>
            <person name="Grimmelikhuijzen C.J.P."/>
            <person name="Hamodrakas S.J."/>
            <person name="Hansson B.S."/>
            <person name="Huguet E."/>
            <person name="Jermiin L.S."/>
            <person name="Lan Q."/>
            <person name="Lehman H.K."/>
            <person name="Lorenzen M."/>
            <person name="Merzendorfer H."/>
            <person name="Michalopoulos I."/>
            <person name="Morton D.B."/>
            <person name="Muthukrishnan S."/>
            <person name="Oakeshott J.G."/>
            <person name="Palmer W."/>
            <person name="Park Y."/>
            <person name="Passarelli A.L."/>
            <person name="Rozas J."/>
            <person name="Schwartz L.M."/>
            <person name="Smith W."/>
            <person name="Southgate A."/>
            <person name="Vilcinskas A."/>
            <person name="Vogt R."/>
            <person name="Wang P."/>
            <person name="Werren J."/>
            <person name="Yu X.Q."/>
            <person name="Zhou J.J."/>
            <person name="Brown S.J."/>
            <person name="Scherer S.E."/>
            <person name="Richards S."/>
            <person name="Blissard G.W."/>
        </authorList>
    </citation>
    <scope>NUCLEOTIDE SEQUENCE</scope>
</reference>
<evidence type="ECO:0000259" key="2">
    <source>
        <dbReference type="Pfam" id="PF01571"/>
    </source>
</evidence>
<dbReference type="GO" id="GO:1901053">
    <property type="term" value="P:sarcosine catabolic process"/>
    <property type="evidence" value="ECO:0007669"/>
    <property type="project" value="TreeGrafter"/>
</dbReference>
<dbReference type="AlphaFoldDB" id="A0A921ZV24"/>
<evidence type="ECO:0000313" key="5">
    <source>
        <dbReference type="Proteomes" id="UP000791440"/>
    </source>
</evidence>
<dbReference type="Pfam" id="PF01266">
    <property type="entry name" value="DAO"/>
    <property type="match status" value="1"/>
</dbReference>
<dbReference type="Proteomes" id="UP000791440">
    <property type="component" value="Unassembled WGS sequence"/>
</dbReference>
<dbReference type="FunFam" id="3.50.50.60:FF:000769">
    <property type="entry name" value="Sarcosine dehydrogenase"/>
    <property type="match status" value="1"/>
</dbReference>
<evidence type="ECO:0000259" key="3">
    <source>
        <dbReference type="Pfam" id="PF16350"/>
    </source>
</evidence>
<dbReference type="Pfam" id="PF16350">
    <property type="entry name" value="FAO_M"/>
    <property type="match status" value="1"/>
</dbReference>
<dbReference type="PANTHER" id="PTHR13847:SF200">
    <property type="entry name" value="SARCOSINE DEHYDROGENASE, MITOCHONDRIAL"/>
    <property type="match status" value="1"/>
</dbReference>
<dbReference type="EMBL" id="JH669306">
    <property type="protein sequence ID" value="KAG6464970.1"/>
    <property type="molecule type" value="Genomic_DNA"/>
</dbReference>
<reference evidence="4" key="2">
    <citation type="submission" date="2020-12" db="EMBL/GenBank/DDBJ databases">
        <authorList>
            <person name="Kanost M."/>
        </authorList>
    </citation>
    <scope>NUCLEOTIDE SEQUENCE</scope>
</reference>
<feature type="domain" description="FAD dependent oxidoreductase" evidence="1">
    <location>
        <begin position="41"/>
        <end position="399"/>
    </location>
</feature>
<dbReference type="InterPro" id="IPR006076">
    <property type="entry name" value="FAD-dep_OxRdtase"/>
</dbReference>
<accession>A0A921ZV24</accession>
<gene>
    <name evidence="4" type="ORF">O3G_MSEX014842</name>
</gene>
<evidence type="ECO:0000313" key="4">
    <source>
        <dbReference type="EMBL" id="KAG6464970.1"/>
    </source>
</evidence>
<proteinExistence type="predicted"/>
<comment type="caution">
    <text evidence="4">The sequence shown here is derived from an EMBL/GenBank/DDBJ whole genome shotgun (WGS) entry which is preliminary data.</text>
</comment>
<dbReference type="InterPro" id="IPR006222">
    <property type="entry name" value="GCVT_N"/>
</dbReference>
<evidence type="ECO:0000259" key="1">
    <source>
        <dbReference type="Pfam" id="PF01266"/>
    </source>
</evidence>
<evidence type="ECO:0008006" key="6">
    <source>
        <dbReference type="Google" id="ProtNLM"/>
    </source>
</evidence>
<dbReference type="InterPro" id="IPR032503">
    <property type="entry name" value="FAO_M"/>
</dbReference>
<organism evidence="4 5">
    <name type="scientific">Manduca sexta</name>
    <name type="common">Tobacco hawkmoth</name>
    <name type="synonym">Tobacco hornworm</name>
    <dbReference type="NCBI Taxonomy" id="7130"/>
    <lineage>
        <taxon>Eukaryota</taxon>
        <taxon>Metazoa</taxon>
        <taxon>Ecdysozoa</taxon>
        <taxon>Arthropoda</taxon>
        <taxon>Hexapoda</taxon>
        <taxon>Insecta</taxon>
        <taxon>Pterygota</taxon>
        <taxon>Neoptera</taxon>
        <taxon>Endopterygota</taxon>
        <taxon>Lepidoptera</taxon>
        <taxon>Glossata</taxon>
        <taxon>Ditrysia</taxon>
        <taxon>Bombycoidea</taxon>
        <taxon>Sphingidae</taxon>
        <taxon>Sphinginae</taxon>
        <taxon>Sphingini</taxon>
        <taxon>Manduca</taxon>
    </lineage>
</organism>
<dbReference type="GO" id="GO:0008480">
    <property type="term" value="F:sarcosine dehydrogenase activity"/>
    <property type="evidence" value="ECO:0007669"/>
    <property type="project" value="TreeGrafter"/>
</dbReference>
<protein>
    <recommendedName>
        <fullName evidence="6">Sarcosine dehydrogenase, mitochondrial</fullName>
    </recommendedName>
</protein>
<feature type="domain" description="FAD dependent oxidoreductase central" evidence="3">
    <location>
        <begin position="403"/>
        <end position="454"/>
    </location>
</feature>
<dbReference type="Pfam" id="PF01571">
    <property type="entry name" value="GCV_T"/>
    <property type="match status" value="1"/>
</dbReference>
<dbReference type="GO" id="GO:0005759">
    <property type="term" value="C:mitochondrial matrix"/>
    <property type="evidence" value="ECO:0007669"/>
    <property type="project" value="TreeGrafter"/>
</dbReference>
<sequence length="556" mass="61383">MFKLIRDTGIRAQALKYLKPIKCERTLAASTSNQEVVSAADVVIVGGGIAGSNLLYQLAKRGVNAVLLERATITSGTTWHTGGLVWSLRPSDLEVNLLRDSISVYSSLQNEVEDYAGWINNGGMFISRSKTRTQEYMRLHTLGNAMGIKSEILDPNEAQKLFPLLDPSVFQMALYVPTDGTIDPTMACGALVKAASKYGGKVYENCPILDIHYSHNALGNKEVTGVYTDKGIIKTKCVVNCGGVWGPRIARFAGIPSLPLVPFKHAYVLCEPTPEIRNCPNIRDHDTNLYIKIQGETCAVGGYEGNPHMLDQVPDNLQFHLYELDWDIFGVHLSSASSLCPKLGEVGIKSTICGPESFTPDHKPLLGEDPNLYGLYHNCGYNSAGMMFSAGCAIQMADWIISGRPSLNMFTFDIRRFTPAQMSRAHWMRESSHEAYVLNYSIVFPHDEKLAGRDASHDALHQEVVYSLLLNEKGGVEADVTVSILDGGSGQLHEPIFKGRGYYVVTSGFNANHTLAHLRRIIQTRKLRANITDVSKQLCILSVQGPNRYIHFNKFI</sequence>
<keyword evidence="5" id="KW-1185">Reference proteome</keyword>
<dbReference type="PANTHER" id="PTHR13847">
    <property type="entry name" value="SARCOSINE DEHYDROGENASE-RELATED"/>
    <property type="match status" value="1"/>
</dbReference>